<organism evidence="3 4">
    <name type="scientific">Flavisolibacter tropicus</name>
    <dbReference type="NCBI Taxonomy" id="1492898"/>
    <lineage>
        <taxon>Bacteria</taxon>
        <taxon>Pseudomonadati</taxon>
        <taxon>Bacteroidota</taxon>
        <taxon>Chitinophagia</taxon>
        <taxon>Chitinophagales</taxon>
        <taxon>Chitinophagaceae</taxon>
        <taxon>Flavisolibacter</taxon>
    </lineage>
</organism>
<dbReference type="PANTHER" id="PTHR43174:SF1">
    <property type="entry name" value="UDP-N-ACETYLGLUCOSAMINE 2-EPIMERASE"/>
    <property type="match status" value="1"/>
</dbReference>
<evidence type="ECO:0000313" key="3">
    <source>
        <dbReference type="EMBL" id="ANE49409.1"/>
    </source>
</evidence>
<dbReference type="EMBL" id="CP011390">
    <property type="protein sequence ID" value="ANE49409.1"/>
    <property type="molecule type" value="Genomic_DNA"/>
</dbReference>
<dbReference type="CDD" id="cd03786">
    <property type="entry name" value="GTB_UDP-GlcNAc_2-Epimerase"/>
    <property type="match status" value="1"/>
</dbReference>
<dbReference type="KEGG" id="fla:SY85_01715"/>
<dbReference type="GO" id="GO:0016853">
    <property type="term" value="F:isomerase activity"/>
    <property type="evidence" value="ECO:0007669"/>
    <property type="project" value="UniProtKB-KW"/>
</dbReference>
<protein>
    <recommendedName>
        <fullName evidence="2">UDP-N-acetylglucosamine 2-epimerase domain-containing protein</fullName>
    </recommendedName>
</protein>
<dbReference type="PATRIC" id="fig|1492898.3.peg.379"/>
<dbReference type="Proteomes" id="UP000077177">
    <property type="component" value="Chromosome"/>
</dbReference>
<keyword evidence="1" id="KW-0413">Isomerase</keyword>
<evidence type="ECO:0000256" key="1">
    <source>
        <dbReference type="RuleBase" id="RU003513"/>
    </source>
</evidence>
<dbReference type="Gene3D" id="3.40.50.2000">
    <property type="entry name" value="Glycogen Phosphorylase B"/>
    <property type="match status" value="2"/>
</dbReference>
<proteinExistence type="inferred from homology"/>
<sequence>MNVLYIVGNRPQFVKLAVLHQEMAKHAFIKESIIHTGQHFSSEMSDVFFRDLDIGLPTINLNIHSLSHVALIARTMEAMEKEIPKVNPDIIVVFGDTNATLAGALTGKKLGIPVAHIEAGIRTFDEEMPEESNRYLTDRMATINFCCTRLNERQLKKEGFMKDIPSLVIYSGDLMLDAYLYYKKHFAKSPRVLDDNGLQKNQYILATIHRRQNIEHLDILKNIIRSLNQIHKQIPVVCPLHPNTKQIVEKNSINIDFKIIPPQGYLAMQALLDNSMLVITDSGGVQREAFFAKKPLAIIMERPFWPEVTNYGGAVYCSGEGYQLIQAFEKIKNVTIRNRTSIFGKGDAAKIITKELIKAFKNKEQ</sequence>
<reference evidence="3 4" key="2">
    <citation type="journal article" date="2016" name="Int. J. Syst. Evol. Microbiol.">
        <title>Flavisolibacter tropicus sp. nov., isolated from tropical soil.</title>
        <authorList>
            <person name="Lee J.J."/>
            <person name="Kang M.S."/>
            <person name="Kim G.S."/>
            <person name="Lee C.S."/>
            <person name="Lim S."/>
            <person name="Lee J."/>
            <person name="Roh S.H."/>
            <person name="Kang H."/>
            <person name="Ha J.M."/>
            <person name="Bae S."/>
            <person name="Jung H.Y."/>
            <person name="Kim M.K."/>
        </authorList>
    </citation>
    <scope>NUCLEOTIDE SEQUENCE [LARGE SCALE GENOMIC DNA]</scope>
    <source>
        <strain evidence="3 4">LCS9</strain>
    </source>
</reference>
<dbReference type="InterPro" id="IPR003331">
    <property type="entry name" value="UDP_GlcNAc_Epimerase_2_dom"/>
</dbReference>
<dbReference type="NCBIfam" id="TIGR00236">
    <property type="entry name" value="wecB"/>
    <property type="match status" value="1"/>
</dbReference>
<dbReference type="RefSeq" id="WP_066401498.1">
    <property type="nucleotide sequence ID" value="NZ_CP011390.1"/>
</dbReference>
<reference evidence="4" key="1">
    <citation type="submission" date="2015-01" db="EMBL/GenBank/DDBJ databases">
        <title>Flavisolibacter sp./LCS9/ whole genome sequencing.</title>
        <authorList>
            <person name="Kim M.K."/>
            <person name="Srinivasan S."/>
            <person name="Lee J.-J."/>
        </authorList>
    </citation>
    <scope>NUCLEOTIDE SEQUENCE [LARGE SCALE GENOMIC DNA]</scope>
    <source>
        <strain evidence="4">LCS9</strain>
    </source>
</reference>
<feature type="domain" description="UDP-N-acetylglucosamine 2-epimerase" evidence="2">
    <location>
        <begin position="22"/>
        <end position="355"/>
    </location>
</feature>
<dbReference type="Pfam" id="PF02350">
    <property type="entry name" value="Epimerase_2"/>
    <property type="match status" value="1"/>
</dbReference>
<evidence type="ECO:0000259" key="2">
    <source>
        <dbReference type="Pfam" id="PF02350"/>
    </source>
</evidence>
<gene>
    <name evidence="3" type="ORF">SY85_01715</name>
</gene>
<dbReference type="STRING" id="1492898.SY85_01715"/>
<keyword evidence="4" id="KW-1185">Reference proteome</keyword>
<dbReference type="AlphaFoldDB" id="A0A172TQQ7"/>
<accession>A0A172TQQ7</accession>
<evidence type="ECO:0000313" key="4">
    <source>
        <dbReference type="Proteomes" id="UP000077177"/>
    </source>
</evidence>
<name>A0A172TQQ7_9BACT</name>
<dbReference type="InterPro" id="IPR029767">
    <property type="entry name" value="WecB-like"/>
</dbReference>
<comment type="similarity">
    <text evidence="1">Belongs to the UDP-N-acetylglucosamine 2-epimerase family.</text>
</comment>
<dbReference type="SUPFAM" id="SSF53756">
    <property type="entry name" value="UDP-Glycosyltransferase/glycogen phosphorylase"/>
    <property type="match status" value="1"/>
</dbReference>
<dbReference type="OrthoDB" id="9803238at2"/>
<dbReference type="PANTHER" id="PTHR43174">
    <property type="entry name" value="UDP-N-ACETYLGLUCOSAMINE 2-EPIMERASE"/>
    <property type="match status" value="1"/>
</dbReference>